<reference evidence="1 2" key="1">
    <citation type="submission" date="2006-05" db="EMBL/GenBank/DDBJ databases">
        <authorList>
            <person name="King G."/>
            <person name="Ferriera S."/>
            <person name="Johnson J."/>
            <person name="Kravitz S."/>
            <person name="Beeson K."/>
            <person name="Sutton G."/>
            <person name="Rogers Y.-H."/>
            <person name="Friedman R."/>
            <person name="Frazier M."/>
            <person name="Venter J.C."/>
        </authorList>
    </citation>
    <scope>NUCLEOTIDE SEQUENCE [LARGE SCALE GENOMIC DNA]</scope>
    <source>
        <strain evidence="2">ATCC 25650 / DSM 13394 / JCM 20685 / NBRC 16684 / NCIMB 2208 / IAM 12614 / B1</strain>
    </source>
</reference>
<evidence type="ECO:0000313" key="2">
    <source>
        <dbReference type="Proteomes" id="UP000004848"/>
    </source>
</evidence>
<dbReference type="Proteomes" id="UP000004848">
    <property type="component" value="Unassembled WGS sequence"/>
</dbReference>
<protein>
    <submittedName>
        <fullName evidence="1">Uncharacterized protein</fullName>
    </submittedName>
</protein>
<evidence type="ECO:0000313" key="1">
    <source>
        <dbReference type="EMBL" id="EAV43237.1"/>
    </source>
</evidence>
<proteinExistence type="predicted"/>
<organism evidence="1 2">
    <name type="scientific">Roseibium aggregatum (strain ATCC 25650 / DSM 13394 / JCM 20685 / NBRC 16684 / NCIMB 2208 / IAM 12614 / B1)</name>
    <name type="common">Stappia aggregata</name>
    <dbReference type="NCBI Taxonomy" id="384765"/>
    <lineage>
        <taxon>Bacteria</taxon>
        <taxon>Pseudomonadati</taxon>
        <taxon>Pseudomonadota</taxon>
        <taxon>Alphaproteobacteria</taxon>
        <taxon>Hyphomicrobiales</taxon>
        <taxon>Stappiaceae</taxon>
        <taxon>Roseibium</taxon>
    </lineage>
</organism>
<accession>A0NUX0</accession>
<sequence>MSLLYRLKTYLTESWFPAFAGMTNVVEAVSPGTTFGSDTQDEVLGK</sequence>
<name>A0NUX0_ROSAI</name>
<gene>
    <name evidence="1" type="ORF">SIAM614_05623</name>
</gene>
<dbReference type="EMBL" id="AAUW01000010">
    <property type="protein sequence ID" value="EAV43237.1"/>
    <property type="molecule type" value="Genomic_DNA"/>
</dbReference>
<dbReference type="AlphaFoldDB" id="A0NUX0"/>
<comment type="caution">
    <text evidence="1">The sequence shown here is derived from an EMBL/GenBank/DDBJ whole genome shotgun (WGS) entry which is preliminary data.</text>
</comment>